<dbReference type="CDD" id="cd04186">
    <property type="entry name" value="GT_2_like_c"/>
    <property type="match status" value="1"/>
</dbReference>
<keyword evidence="4" id="KW-0812">Transmembrane</keyword>
<proteinExistence type="inferred from homology"/>
<keyword evidence="3 5" id="KW-0808">Transferase</keyword>
<name>A0ABV8AR08_9BACT</name>
<dbReference type="GO" id="GO:0016757">
    <property type="term" value="F:glycosyltransferase activity"/>
    <property type="evidence" value="ECO:0007669"/>
    <property type="project" value="UniProtKB-KW"/>
</dbReference>
<protein>
    <submittedName>
        <fullName evidence="5">Glycosyltransferase family 2 protein</fullName>
        <ecNumber evidence="5">2.4.-.-</ecNumber>
    </submittedName>
</protein>
<accession>A0ABV8AR08</accession>
<reference evidence="6" key="1">
    <citation type="journal article" date="2019" name="Int. J. Syst. Evol. Microbiol.">
        <title>The Global Catalogue of Microorganisms (GCM) 10K type strain sequencing project: providing services to taxonomists for standard genome sequencing and annotation.</title>
        <authorList>
            <consortium name="The Broad Institute Genomics Platform"/>
            <consortium name="The Broad Institute Genome Sequencing Center for Infectious Disease"/>
            <person name="Wu L."/>
            <person name="Ma J."/>
        </authorList>
    </citation>
    <scope>NUCLEOTIDE SEQUENCE [LARGE SCALE GENOMIC DNA]</scope>
    <source>
        <strain evidence="6">CCUG 60523</strain>
    </source>
</reference>
<evidence type="ECO:0000256" key="3">
    <source>
        <dbReference type="ARBA" id="ARBA00022679"/>
    </source>
</evidence>
<evidence type="ECO:0000256" key="4">
    <source>
        <dbReference type="SAM" id="Phobius"/>
    </source>
</evidence>
<keyword evidence="6" id="KW-1185">Reference proteome</keyword>
<dbReference type="PANTHER" id="PTHR43179">
    <property type="entry name" value="RHAMNOSYLTRANSFERASE WBBL"/>
    <property type="match status" value="1"/>
</dbReference>
<sequence>MDSTLDVRVAIILVNWNGLDFTRSCLDSLRKVDFPDFQVFVVDNASQNKEAEVLKSAFPEIELIQSRKNRGFTGGNNLGIQAALDQAFSHVLLLNNDTLVEPDFLKKMMETMQSDPNLGVVQPMICFLHDRGKIWSAGGKWNSLFCRAMTLGDRKKLDGYEIKSNNLDWATGCALLISKKALEAVGTLDDNFFAYFEDVDWSLRIRKAGFEIALCEAAKIYHEAGASSKQKGSEGTLSPRVFYFHARNQFYLIRKHSGGAHYFLAVIYHSFRFLAWMVYFCLRGRFKKLNAVFNGFRDGLTDTLLEVKEWR</sequence>
<organism evidence="5 6">
    <name type="scientific">Algoriphagus namhaensis</name>
    <dbReference type="NCBI Taxonomy" id="915353"/>
    <lineage>
        <taxon>Bacteria</taxon>
        <taxon>Pseudomonadati</taxon>
        <taxon>Bacteroidota</taxon>
        <taxon>Cytophagia</taxon>
        <taxon>Cytophagales</taxon>
        <taxon>Cyclobacteriaceae</taxon>
        <taxon>Algoriphagus</taxon>
    </lineage>
</organism>
<dbReference type="EMBL" id="JBHRZS010000006">
    <property type="protein sequence ID" value="MFC3879729.1"/>
    <property type="molecule type" value="Genomic_DNA"/>
</dbReference>
<comment type="caution">
    <text evidence="5">The sequence shown here is derived from an EMBL/GenBank/DDBJ whole genome shotgun (WGS) entry which is preliminary data.</text>
</comment>
<dbReference type="PANTHER" id="PTHR43179:SF12">
    <property type="entry name" value="GALACTOFURANOSYLTRANSFERASE GLFT2"/>
    <property type="match status" value="1"/>
</dbReference>
<keyword evidence="4" id="KW-0472">Membrane</keyword>
<dbReference type="InterPro" id="IPR029044">
    <property type="entry name" value="Nucleotide-diphossugar_trans"/>
</dbReference>
<dbReference type="Proteomes" id="UP001595805">
    <property type="component" value="Unassembled WGS sequence"/>
</dbReference>
<dbReference type="SUPFAM" id="SSF53448">
    <property type="entry name" value="Nucleotide-diphospho-sugar transferases"/>
    <property type="match status" value="1"/>
</dbReference>
<feature type="transmembrane region" description="Helical" evidence="4">
    <location>
        <begin position="262"/>
        <end position="282"/>
    </location>
</feature>
<comment type="similarity">
    <text evidence="1">Belongs to the glycosyltransferase 2 family.</text>
</comment>
<dbReference type="Gene3D" id="3.90.550.10">
    <property type="entry name" value="Spore Coat Polysaccharide Biosynthesis Protein SpsA, Chain A"/>
    <property type="match status" value="1"/>
</dbReference>
<evidence type="ECO:0000313" key="5">
    <source>
        <dbReference type="EMBL" id="MFC3879729.1"/>
    </source>
</evidence>
<dbReference type="RefSeq" id="WP_377904425.1">
    <property type="nucleotide sequence ID" value="NZ_JBHRZS010000006.1"/>
</dbReference>
<evidence type="ECO:0000256" key="1">
    <source>
        <dbReference type="ARBA" id="ARBA00006739"/>
    </source>
</evidence>
<dbReference type="EC" id="2.4.-.-" evidence="5"/>
<gene>
    <name evidence="5" type="ORF">ACFOSV_06060</name>
</gene>
<evidence type="ECO:0000256" key="2">
    <source>
        <dbReference type="ARBA" id="ARBA00022676"/>
    </source>
</evidence>
<evidence type="ECO:0000313" key="6">
    <source>
        <dbReference type="Proteomes" id="UP001595805"/>
    </source>
</evidence>
<keyword evidence="2 5" id="KW-0328">Glycosyltransferase</keyword>
<keyword evidence="4" id="KW-1133">Transmembrane helix</keyword>
<dbReference type="Pfam" id="PF13641">
    <property type="entry name" value="Glyco_tranf_2_3"/>
    <property type="match status" value="1"/>
</dbReference>